<dbReference type="Proteomes" id="UP001279734">
    <property type="component" value="Unassembled WGS sequence"/>
</dbReference>
<sequence length="81" mass="9210">MVIAMAVRKLLVPSTAFLPKDHSVGALRYCVRRYWWRHVDLGLLGCWMMLLMLLTSYFASVVIVPLGMITFFSTLLELSGC</sequence>
<gene>
    <name evidence="2" type="ORF">Nepgr_005215</name>
</gene>
<organism evidence="2 3">
    <name type="scientific">Nepenthes gracilis</name>
    <name type="common">Slender pitcher plant</name>
    <dbReference type="NCBI Taxonomy" id="150966"/>
    <lineage>
        <taxon>Eukaryota</taxon>
        <taxon>Viridiplantae</taxon>
        <taxon>Streptophyta</taxon>
        <taxon>Embryophyta</taxon>
        <taxon>Tracheophyta</taxon>
        <taxon>Spermatophyta</taxon>
        <taxon>Magnoliopsida</taxon>
        <taxon>eudicotyledons</taxon>
        <taxon>Gunneridae</taxon>
        <taxon>Pentapetalae</taxon>
        <taxon>Caryophyllales</taxon>
        <taxon>Nepenthaceae</taxon>
        <taxon>Nepenthes</taxon>
    </lineage>
</organism>
<accession>A0AAD3XGD3</accession>
<keyword evidence="1" id="KW-0472">Membrane</keyword>
<protein>
    <submittedName>
        <fullName evidence="2">Uncharacterized protein</fullName>
    </submittedName>
</protein>
<reference evidence="2" key="1">
    <citation type="submission" date="2023-05" db="EMBL/GenBank/DDBJ databases">
        <title>Nepenthes gracilis genome sequencing.</title>
        <authorList>
            <person name="Fukushima K."/>
        </authorList>
    </citation>
    <scope>NUCLEOTIDE SEQUENCE</scope>
    <source>
        <strain evidence="2">SING2019-196</strain>
    </source>
</reference>
<proteinExistence type="predicted"/>
<keyword evidence="1" id="KW-0812">Transmembrane</keyword>
<dbReference type="AlphaFoldDB" id="A0AAD3XGD3"/>
<evidence type="ECO:0000256" key="1">
    <source>
        <dbReference type="SAM" id="Phobius"/>
    </source>
</evidence>
<evidence type="ECO:0000313" key="2">
    <source>
        <dbReference type="EMBL" id="GMH03376.1"/>
    </source>
</evidence>
<evidence type="ECO:0000313" key="3">
    <source>
        <dbReference type="Proteomes" id="UP001279734"/>
    </source>
</evidence>
<keyword evidence="1" id="KW-1133">Transmembrane helix</keyword>
<comment type="caution">
    <text evidence="2">The sequence shown here is derived from an EMBL/GenBank/DDBJ whole genome shotgun (WGS) entry which is preliminary data.</text>
</comment>
<name>A0AAD3XGD3_NEPGR</name>
<feature type="transmembrane region" description="Helical" evidence="1">
    <location>
        <begin position="50"/>
        <end position="76"/>
    </location>
</feature>
<dbReference type="EMBL" id="BSYO01000004">
    <property type="protein sequence ID" value="GMH03376.1"/>
    <property type="molecule type" value="Genomic_DNA"/>
</dbReference>
<keyword evidence="3" id="KW-1185">Reference proteome</keyword>